<reference evidence="1 2" key="1">
    <citation type="submission" date="2016-10" db="EMBL/GenBank/DDBJ databases">
        <authorList>
            <person name="de Groot N.N."/>
        </authorList>
    </citation>
    <scope>NUCLEOTIDE SEQUENCE [LARGE SCALE GENOMIC DNA]</scope>
    <source>
        <strain evidence="1 2">LMG 23650</strain>
    </source>
</reference>
<accession>A0A1I3EGX2</accession>
<dbReference type="Proteomes" id="UP000199548">
    <property type="component" value="Unassembled WGS sequence"/>
</dbReference>
<dbReference type="RefSeq" id="WP_091007863.1">
    <property type="nucleotide sequence ID" value="NZ_CP041743.1"/>
</dbReference>
<name>A0A1I3EGX2_9BURK</name>
<dbReference type="EMBL" id="FOQU01000001">
    <property type="protein sequence ID" value="SFH98222.1"/>
    <property type="molecule type" value="Genomic_DNA"/>
</dbReference>
<sequence length="75" mass="8388">MNAQSMLGMMHAQELLMVSMIRALPPDTRRRISDEFQDQVELAEAPHLGAGHDRETAEAFKAHIRKLSILLATCS</sequence>
<protein>
    <submittedName>
        <fullName evidence="1">Uncharacterized protein</fullName>
    </submittedName>
</protein>
<organism evidence="1 2">
    <name type="scientific">Paraburkholderia megapolitana</name>
    <dbReference type="NCBI Taxonomy" id="420953"/>
    <lineage>
        <taxon>Bacteria</taxon>
        <taxon>Pseudomonadati</taxon>
        <taxon>Pseudomonadota</taxon>
        <taxon>Betaproteobacteria</taxon>
        <taxon>Burkholderiales</taxon>
        <taxon>Burkholderiaceae</taxon>
        <taxon>Paraburkholderia</taxon>
    </lineage>
</organism>
<proteinExistence type="predicted"/>
<evidence type="ECO:0000313" key="1">
    <source>
        <dbReference type="EMBL" id="SFH98222.1"/>
    </source>
</evidence>
<keyword evidence="2" id="KW-1185">Reference proteome</keyword>
<dbReference type="OrthoDB" id="9106718at2"/>
<dbReference type="AlphaFoldDB" id="A0A1I3EGX2"/>
<evidence type="ECO:0000313" key="2">
    <source>
        <dbReference type="Proteomes" id="UP000199548"/>
    </source>
</evidence>
<gene>
    <name evidence="1" type="ORF">SAMN05192543_101870</name>
</gene>